<feature type="region of interest" description="Disordered" evidence="7">
    <location>
        <begin position="724"/>
        <end position="761"/>
    </location>
</feature>
<feature type="compositionally biased region" description="Acidic residues" evidence="7">
    <location>
        <begin position="807"/>
        <end position="821"/>
    </location>
</feature>
<dbReference type="PANTHER" id="PTHR15239">
    <property type="entry name" value="NUCLEAR EXPORT MEDIATOR FACTOR NEMF"/>
    <property type="match status" value="1"/>
</dbReference>
<evidence type="ECO:0000256" key="2">
    <source>
        <dbReference type="ARBA" id="ARBA00008318"/>
    </source>
</evidence>
<dbReference type="InterPro" id="IPR051608">
    <property type="entry name" value="RQC_Subunit_NEMF"/>
</dbReference>
<dbReference type="Gene3D" id="2.30.310.10">
    <property type="entry name" value="ibrinogen binding protein from staphylococcus aureus domain"/>
    <property type="match status" value="1"/>
</dbReference>
<evidence type="ECO:0000313" key="11">
    <source>
        <dbReference type="Proteomes" id="UP001320420"/>
    </source>
</evidence>
<comment type="subcellular location">
    <subcellularLocation>
        <location evidence="1">Cytoplasm</location>
    </subcellularLocation>
</comment>
<evidence type="ECO:0000256" key="4">
    <source>
        <dbReference type="ARBA" id="ARBA00023054"/>
    </source>
</evidence>
<organism evidence="10 11">
    <name type="scientific">Diatrype stigma</name>
    <dbReference type="NCBI Taxonomy" id="117547"/>
    <lineage>
        <taxon>Eukaryota</taxon>
        <taxon>Fungi</taxon>
        <taxon>Dikarya</taxon>
        <taxon>Ascomycota</taxon>
        <taxon>Pezizomycotina</taxon>
        <taxon>Sordariomycetes</taxon>
        <taxon>Xylariomycetidae</taxon>
        <taxon>Xylariales</taxon>
        <taxon>Diatrypaceae</taxon>
        <taxon>Diatrype</taxon>
    </lineage>
</organism>
<feature type="region of interest" description="Disordered" evidence="7">
    <location>
        <begin position="439"/>
        <end position="468"/>
    </location>
</feature>
<comment type="similarity">
    <text evidence="2">Belongs to the NEMF family.</text>
</comment>
<accession>A0AAN9V025</accession>
<feature type="compositionally biased region" description="Basic and acidic residues" evidence="7">
    <location>
        <begin position="916"/>
        <end position="927"/>
    </location>
</feature>
<dbReference type="PANTHER" id="PTHR15239:SF6">
    <property type="entry name" value="RIBOSOME QUALITY CONTROL COMPLEX SUBUNIT NEMF"/>
    <property type="match status" value="1"/>
</dbReference>
<dbReference type="GO" id="GO:1990112">
    <property type="term" value="C:RQC complex"/>
    <property type="evidence" value="ECO:0007669"/>
    <property type="project" value="TreeGrafter"/>
</dbReference>
<dbReference type="GO" id="GO:1990116">
    <property type="term" value="P:ribosome-associated ubiquitin-dependent protein catabolic process"/>
    <property type="evidence" value="ECO:0007669"/>
    <property type="project" value="TreeGrafter"/>
</dbReference>
<reference evidence="10 11" key="1">
    <citation type="submission" date="2024-02" db="EMBL/GenBank/DDBJ databases">
        <title>De novo assembly and annotation of 12 fungi associated with fruit tree decline syndrome in Ontario, Canada.</title>
        <authorList>
            <person name="Sulman M."/>
            <person name="Ellouze W."/>
            <person name="Ilyukhin E."/>
        </authorList>
    </citation>
    <scope>NUCLEOTIDE SEQUENCE [LARGE SCALE GENOMIC DNA]</scope>
    <source>
        <strain evidence="10 11">M11/M66-122</strain>
    </source>
</reference>
<dbReference type="GO" id="GO:0043023">
    <property type="term" value="F:ribosomal large subunit binding"/>
    <property type="evidence" value="ECO:0007669"/>
    <property type="project" value="TreeGrafter"/>
</dbReference>
<feature type="compositionally biased region" description="Polar residues" evidence="7">
    <location>
        <begin position="822"/>
        <end position="838"/>
    </location>
</feature>
<dbReference type="GO" id="GO:0005737">
    <property type="term" value="C:cytoplasm"/>
    <property type="evidence" value="ECO:0007669"/>
    <property type="project" value="UniProtKB-SubCell"/>
</dbReference>
<evidence type="ECO:0000259" key="8">
    <source>
        <dbReference type="Pfam" id="PF05670"/>
    </source>
</evidence>
<dbReference type="InterPro" id="IPR008532">
    <property type="entry name" value="NFACT_RNA-bd"/>
</dbReference>
<gene>
    <name evidence="10" type="ORF">SLS62_001468</name>
</gene>
<feature type="region of interest" description="Disordered" evidence="7">
    <location>
        <begin position="779"/>
        <end position="927"/>
    </location>
</feature>
<dbReference type="Pfam" id="PF05670">
    <property type="entry name" value="NFACT-R_1"/>
    <property type="match status" value="1"/>
</dbReference>
<feature type="domain" description="NFACT protein C-terminal" evidence="9">
    <location>
        <begin position="948"/>
        <end position="1057"/>
    </location>
</feature>
<feature type="compositionally biased region" description="Polar residues" evidence="7">
    <location>
        <begin position="779"/>
        <end position="789"/>
    </location>
</feature>
<evidence type="ECO:0000256" key="1">
    <source>
        <dbReference type="ARBA" id="ARBA00004496"/>
    </source>
</evidence>
<keyword evidence="4 6" id="KW-0175">Coiled coil</keyword>
<dbReference type="GO" id="GO:0000049">
    <property type="term" value="F:tRNA binding"/>
    <property type="evidence" value="ECO:0007669"/>
    <property type="project" value="TreeGrafter"/>
</dbReference>
<feature type="compositionally biased region" description="Basic and acidic residues" evidence="7">
    <location>
        <begin position="889"/>
        <end position="903"/>
    </location>
</feature>
<dbReference type="InterPro" id="IPR021846">
    <property type="entry name" value="NFACT-C"/>
</dbReference>
<dbReference type="Proteomes" id="UP001320420">
    <property type="component" value="Unassembled WGS sequence"/>
</dbReference>
<keyword evidence="11" id="KW-1185">Reference proteome</keyword>
<dbReference type="GO" id="GO:0072344">
    <property type="term" value="P:rescue of stalled ribosome"/>
    <property type="evidence" value="ECO:0007669"/>
    <property type="project" value="TreeGrafter"/>
</dbReference>
<dbReference type="FunFam" id="2.30.310.10:FF:000003">
    <property type="entry name" value="Zinc knuckle domain containing protein"/>
    <property type="match status" value="1"/>
</dbReference>
<proteinExistence type="inferred from homology"/>
<evidence type="ECO:0000256" key="7">
    <source>
        <dbReference type="SAM" id="MobiDB-lite"/>
    </source>
</evidence>
<dbReference type="Pfam" id="PF11923">
    <property type="entry name" value="NFACT-C"/>
    <property type="match status" value="1"/>
</dbReference>
<dbReference type="EMBL" id="JAKJXP020000006">
    <property type="protein sequence ID" value="KAK7756631.1"/>
    <property type="molecule type" value="Genomic_DNA"/>
</dbReference>
<feature type="compositionally biased region" description="Basic residues" evidence="7">
    <location>
        <begin position="847"/>
        <end position="865"/>
    </location>
</feature>
<evidence type="ECO:0000256" key="6">
    <source>
        <dbReference type="SAM" id="Coils"/>
    </source>
</evidence>
<feature type="coiled-coil region" evidence="6">
    <location>
        <begin position="335"/>
        <end position="397"/>
    </location>
</feature>
<feature type="domain" description="NFACT RNA-binding" evidence="8">
    <location>
        <begin position="548"/>
        <end position="661"/>
    </location>
</feature>
<protein>
    <recommendedName>
        <fullName evidence="5">Ribosome quality control complex subunit 2</fullName>
    </recommendedName>
</protein>
<evidence type="ECO:0000256" key="3">
    <source>
        <dbReference type="ARBA" id="ARBA00022490"/>
    </source>
</evidence>
<feature type="compositionally biased region" description="Acidic residues" evidence="7">
    <location>
        <begin position="439"/>
        <end position="453"/>
    </location>
</feature>
<dbReference type="AlphaFoldDB" id="A0AAN9V025"/>
<evidence type="ECO:0000256" key="5">
    <source>
        <dbReference type="ARBA" id="ARBA00070414"/>
    </source>
</evidence>
<feature type="region of interest" description="Disordered" evidence="7">
    <location>
        <begin position="1064"/>
        <end position="1091"/>
    </location>
</feature>
<keyword evidence="3" id="KW-0963">Cytoplasm</keyword>
<evidence type="ECO:0000313" key="10">
    <source>
        <dbReference type="EMBL" id="KAK7756631.1"/>
    </source>
</evidence>
<comment type="caution">
    <text evidence="10">The sequence shown here is derived from an EMBL/GenBank/DDBJ whole genome shotgun (WGS) entry which is preliminary data.</text>
</comment>
<name>A0AAN9V025_9PEZI</name>
<dbReference type="Pfam" id="PF05833">
    <property type="entry name" value="NFACT_N"/>
    <property type="match status" value="1"/>
</dbReference>
<sequence>MKQRFSSLDVKVIAHELSAALVSLRLSNIYDLSSKILLLKFAKPGLKQQLVIDSGFRCHLTDFSRTTAAFPSVFVQKLRKVLNTRRVTAISQIGTDRIIEFQFSDGQYRVYLEFFAGGNVILTDNELKILTLLRNVPEGEGQEPQRPGLTYSLQNRQNYGGVPPLTKDRLRDALQTIVRKATNAATGKIKKKQGDALRKGLATTITELPPILVDHTMRVAGFDSAVQPATVLESDALQDHLLQALHDARKIIDDITGSATCTGYILAKKRGDAESNTTDVQEDQENKPADLLYEDFHPFIPRQFEEDPAYTVVTFDNYNKMVDEFFSSIEGQRLKSKLTEKEAAAKRKLEAAKADQAKRIEGLKSTQEINVRKAQAIEANVERIEEAMDAVNSLIEQGMDWVDIGKLVERERGRNNPVARIIKLPLKLHENTITLLLGEAEEDEEEDDGDETDSSVSDSGYVATEASKQKAPDRWLEIDINLGLSPLGNARQYYGEKKMAAVKEGKTAMQSKFALRSAEQKIAAELKKGLKLEKPTLQQIRKQMWFEKFTWFISSDGYLVLGGKDASQNEMLYRRYLRKGDIYVHADLHGAPSVIIKNNPSTPDAPIPPSTLSQAGSLAVCASSAWDSKAMMAAWWVNADQVSKAAPTGEYLPTGSFMVRDKKNFLPPTQLLLGFAIIFRISDESKAKHIKHRLHGNEGVASLSTTTPLDADALGTKAVEENLAEDAESDSGDSAVDVSDGDYDQSKANPLQPTDHDDAHEDAEAQIKEAPLQEAVHNLATSEEPSGTSAPEPEPGSEPKPTQSDEDKQDSDIESDIECDTETTLGTASAKPSGSVSSKPATPQPQKKPKQAKRGQRGKAKKIAAKYKDQDEEDRAAIEALIGASAGRQKAEAEAKAKAEREAQLAATKERRRAQHERQQRETAQHEEVRRLLLEEGVETLDADEAAQELPVLDALVGTPRPGDEILEAVAVCAPYAALGRCKYRVKLQPGTQKKGKAVKEILERWKADAAVAAKKGWVDEEGRDVEKMWPREIELLKAFKPEEAINCVPVGKLRVVMSGGAGGSGGGGGAGGSGGVKGKKGGAGARGKKK</sequence>
<evidence type="ECO:0000259" key="9">
    <source>
        <dbReference type="Pfam" id="PF11923"/>
    </source>
</evidence>